<comment type="caution">
    <text evidence="1">The sequence shown here is derived from an EMBL/GenBank/DDBJ whole genome shotgun (WGS) entry which is preliminary data.</text>
</comment>
<dbReference type="EMBL" id="AAYG02000016">
    <property type="protein sequence ID" value="EDN77426.1"/>
    <property type="molecule type" value="Genomic_DNA"/>
</dbReference>
<accession>A7B3A1</accession>
<reference evidence="1 2" key="2">
    <citation type="submission" date="2007-06" db="EMBL/GenBank/DDBJ databases">
        <title>Draft genome sequence of Ruminococcus gnavus (ATCC 29149).</title>
        <authorList>
            <person name="Sudarsanam P."/>
            <person name="Ley R."/>
            <person name="Guruge J."/>
            <person name="Turnbaugh P.J."/>
            <person name="Mahowald M."/>
            <person name="Liep D."/>
            <person name="Gordon J."/>
        </authorList>
    </citation>
    <scope>NUCLEOTIDE SEQUENCE [LARGE SCALE GENOMIC DNA]</scope>
    <source>
        <strain evidence="1 2">ATCC 29149</strain>
    </source>
</reference>
<name>A7B3A1_MEDG7</name>
<dbReference type="Proteomes" id="UP000004410">
    <property type="component" value="Unassembled WGS sequence"/>
</dbReference>
<protein>
    <submittedName>
        <fullName evidence="1">Uncharacterized protein</fullName>
    </submittedName>
</protein>
<organism evidence="1 2">
    <name type="scientific">Mediterraneibacter gnavus (strain ATCC 29149 / DSM 114966 / JCM 6515 / VPI C7-9)</name>
    <name type="common">Ruminococcus gnavus</name>
    <dbReference type="NCBI Taxonomy" id="411470"/>
    <lineage>
        <taxon>Bacteria</taxon>
        <taxon>Bacillati</taxon>
        <taxon>Bacillota</taxon>
        <taxon>Clostridia</taxon>
        <taxon>Lachnospirales</taxon>
        <taxon>Lachnospiraceae</taxon>
        <taxon>Mediterraneibacter</taxon>
    </lineage>
</organism>
<dbReference type="AlphaFoldDB" id="A7B3A1"/>
<proteinExistence type="predicted"/>
<evidence type="ECO:0000313" key="1">
    <source>
        <dbReference type="EMBL" id="EDN77426.1"/>
    </source>
</evidence>
<evidence type="ECO:0000313" key="2">
    <source>
        <dbReference type="Proteomes" id="UP000004410"/>
    </source>
</evidence>
<reference evidence="1 2" key="1">
    <citation type="submission" date="2007-04" db="EMBL/GenBank/DDBJ databases">
        <authorList>
            <person name="Fulton L."/>
            <person name="Clifton S."/>
            <person name="Fulton B."/>
            <person name="Xu J."/>
            <person name="Minx P."/>
            <person name="Pepin K.H."/>
            <person name="Johnson M."/>
            <person name="Thiruvilangam P."/>
            <person name="Bhonagiri V."/>
            <person name="Nash W.E."/>
            <person name="Mardis E.R."/>
            <person name="Wilson R.K."/>
        </authorList>
    </citation>
    <scope>NUCLEOTIDE SEQUENCE [LARGE SCALE GENOMIC DNA]</scope>
    <source>
        <strain evidence="1 2">ATCC 29149</strain>
    </source>
</reference>
<dbReference type="PaxDb" id="411470-RUMGNA_02028"/>
<gene>
    <name evidence="1" type="ORF">RUMGNA_02028</name>
</gene>
<sequence length="39" mass="4397">MRGFGNDFKTAPQSTFDNSVCKEGMICAFPLEKRTGRKK</sequence>